<gene>
    <name evidence="1" type="primary">NTH1_1</name>
    <name evidence="1" type="ORF">EV182_007908</name>
</gene>
<organism evidence="1 2">
    <name type="scientific">Spiromyces aspiralis</name>
    <dbReference type="NCBI Taxonomy" id="68401"/>
    <lineage>
        <taxon>Eukaryota</taxon>
        <taxon>Fungi</taxon>
        <taxon>Fungi incertae sedis</taxon>
        <taxon>Zoopagomycota</taxon>
        <taxon>Kickxellomycotina</taxon>
        <taxon>Kickxellomycetes</taxon>
        <taxon>Kickxellales</taxon>
        <taxon>Kickxellaceae</taxon>
        <taxon>Spiromyces</taxon>
    </lineage>
</organism>
<evidence type="ECO:0000313" key="1">
    <source>
        <dbReference type="EMBL" id="KAJ1670947.1"/>
    </source>
</evidence>
<keyword evidence="1" id="KW-0378">Hydrolase</keyword>
<name>A0ACC1H933_9FUNG</name>
<protein>
    <submittedName>
        <fullName evidence="1">Alpha,alpha-trehalase nth1</fullName>
        <ecNumber evidence="1">3.2.1.28</ecNumber>
    </submittedName>
</protein>
<reference evidence="1" key="1">
    <citation type="submission" date="2022-06" db="EMBL/GenBank/DDBJ databases">
        <title>Phylogenomic reconstructions and comparative analyses of Kickxellomycotina fungi.</title>
        <authorList>
            <person name="Reynolds N.K."/>
            <person name="Stajich J.E."/>
            <person name="Barry K."/>
            <person name="Grigoriev I.V."/>
            <person name="Crous P."/>
            <person name="Smith M.E."/>
        </authorList>
    </citation>
    <scope>NUCLEOTIDE SEQUENCE</scope>
    <source>
        <strain evidence="1">RSA 2271</strain>
    </source>
</reference>
<feature type="non-terminal residue" evidence="1">
    <location>
        <position position="170"/>
    </location>
</feature>
<accession>A0ACC1H933</accession>
<comment type="caution">
    <text evidence="1">The sequence shown here is derived from an EMBL/GenBank/DDBJ whole genome shotgun (WGS) entry which is preliminary data.</text>
</comment>
<proteinExistence type="predicted"/>
<dbReference type="EC" id="3.2.1.28" evidence="1"/>
<dbReference type="EMBL" id="JAMZIH010008993">
    <property type="protein sequence ID" value="KAJ1670947.1"/>
    <property type="molecule type" value="Genomic_DNA"/>
</dbReference>
<sequence length="170" mass="19826">MAHNHHGERHTDVLAHPSVYYNKDIRRFSYSRTRATYYRRRNLWDNEQQDVISAQRRRGSNDDRPSAGRRFLIDVEETERAILAQEDTNGDFQITIEDAGPKVLHVPTANSEGFQRFEIRGTYMLSNLLQEIAVAKEMGRKSVVIDEARLNENPVSRLTRMISTFFWDGL</sequence>
<dbReference type="Proteomes" id="UP001145114">
    <property type="component" value="Unassembled WGS sequence"/>
</dbReference>
<evidence type="ECO:0000313" key="2">
    <source>
        <dbReference type="Proteomes" id="UP001145114"/>
    </source>
</evidence>
<keyword evidence="2" id="KW-1185">Reference proteome</keyword>
<keyword evidence="1" id="KW-0326">Glycosidase</keyword>